<evidence type="ECO:0000313" key="1">
    <source>
        <dbReference type="EMBL" id="KAJ3659912.1"/>
    </source>
</evidence>
<reference evidence="1" key="1">
    <citation type="journal article" date="2023" name="G3 (Bethesda)">
        <title>Whole genome assemblies of Zophobas morio and Tenebrio molitor.</title>
        <authorList>
            <person name="Kaur S."/>
            <person name="Stinson S.A."/>
            <person name="diCenzo G.C."/>
        </authorList>
    </citation>
    <scope>NUCLEOTIDE SEQUENCE</scope>
    <source>
        <strain evidence="1">QUZm001</strain>
    </source>
</reference>
<dbReference type="EMBL" id="JALNTZ010000003">
    <property type="protein sequence ID" value="KAJ3659912.1"/>
    <property type="molecule type" value="Genomic_DNA"/>
</dbReference>
<keyword evidence="2" id="KW-1185">Reference proteome</keyword>
<proteinExistence type="predicted"/>
<protein>
    <submittedName>
        <fullName evidence="1">Uncharacterized protein</fullName>
    </submittedName>
</protein>
<gene>
    <name evidence="1" type="ORF">Zmor_011574</name>
</gene>
<comment type="caution">
    <text evidence="1">The sequence shown here is derived from an EMBL/GenBank/DDBJ whole genome shotgun (WGS) entry which is preliminary data.</text>
</comment>
<dbReference type="Proteomes" id="UP001168821">
    <property type="component" value="Unassembled WGS sequence"/>
</dbReference>
<accession>A0AA38IMC5</accession>
<name>A0AA38IMC5_9CUCU</name>
<evidence type="ECO:0000313" key="2">
    <source>
        <dbReference type="Proteomes" id="UP001168821"/>
    </source>
</evidence>
<sequence>MLDRGDSLYKIPGLVNYIQVAGHWLLDYRFLPSKESLFDRKSDNGTFEKIRLLQEPNIPKPFRHELESIAQISDSLSRPPREKTYYWLPSEYLTFFSRFLTVSGITNIPYRAQNAAISNEILTTVSTLFVFGLTFAK</sequence>
<dbReference type="AlphaFoldDB" id="A0AA38IMC5"/>
<organism evidence="1 2">
    <name type="scientific">Zophobas morio</name>
    <dbReference type="NCBI Taxonomy" id="2755281"/>
    <lineage>
        <taxon>Eukaryota</taxon>
        <taxon>Metazoa</taxon>
        <taxon>Ecdysozoa</taxon>
        <taxon>Arthropoda</taxon>
        <taxon>Hexapoda</taxon>
        <taxon>Insecta</taxon>
        <taxon>Pterygota</taxon>
        <taxon>Neoptera</taxon>
        <taxon>Endopterygota</taxon>
        <taxon>Coleoptera</taxon>
        <taxon>Polyphaga</taxon>
        <taxon>Cucujiformia</taxon>
        <taxon>Tenebrionidae</taxon>
        <taxon>Zophobas</taxon>
    </lineage>
</organism>